<proteinExistence type="predicted"/>
<dbReference type="Pfam" id="PF20434">
    <property type="entry name" value="BD-FAE"/>
    <property type="match status" value="1"/>
</dbReference>
<feature type="domain" description="BD-FAE-like" evidence="2">
    <location>
        <begin position="148"/>
        <end position="340"/>
    </location>
</feature>
<dbReference type="EMBL" id="FLQS01000078">
    <property type="protein sequence ID" value="SBS79570.1"/>
    <property type="molecule type" value="Genomic_DNA"/>
</dbReference>
<name>A0A1Y5PQ90_9MYCO</name>
<dbReference type="InterPro" id="IPR029058">
    <property type="entry name" value="AB_hydrolase_fold"/>
</dbReference>
<reference evidence="3" key="1">
    <citation type="submission" date="2016-03" db="EMBL/GenBank/DDBJ databases">
        <authorList>
            <person name="Ploux O."/>
        </authorList>
    </citation>
    <scope>NUCLEOTIDE SEQUENCE</scope>
    <source>
        <strain evidence="3">UC10</strain>
    </source>
</reference>
<accession>A0A1Y5PQ90</accession>
<dbReference type="GO" id="GO:0016787">
    <property type="term" value="F:hydrolase activity"/>
    <property type="evidence" value="ECO:0007669"/>
    <property type="project" value="UniProtKB-KW"/>
</dbReference>
<protein>
    <submittedName>
        <fullName evidence="3">Putative carboxylesterase</fullName>
    </submittedName>
</protein>
<evidence type="ECO:0000313" key="3">
    <source>
        <dbReference type="EMBL" id="SBS79570.1"/>
    </source>
</evidence>
<sequence length="402" mass="43497">MSSPIEQVTARCTRALHTGSLLLRGSPAAAGWVLGWLSAEFAPHVLTGHALSAIPSPLERIACALAVQKADTVLDAALQESFGQNYIDAVRHPLEAYAARRPNLAGVVAAMRDRGRYAKKTRNISYGPGGRNHLLDIWRRPDLPEGYRAPVLIHVPGGGWSVNDKRGQGYPLMTRMSELGWICVSINYSRSPRNAFPSHIIDVKRAIAWVRDNIAEYGGDPDFIAITGGSAGGHLSSLAALTAGDPTLQPGFEDADTSVQAAAPYYGVYDLTTSDNMHPLMMPLLEHVVMQRRLADDPKLYRDASPMHRIHRNAPPFFVLHGENDAVIPSSQARAFTAALRKSGPRTVSYAELPNAHHAFDTIATLRCQMAAEAVASFLGIVYGRHVAAGKRTRMVAVSSAS</sequence>
<dbReference type="AlphaFoldDB" id="A0A1Y5PQ90"/>
<dbReference type="PANTHER" id="PTHR48081">
    <property type="entry name" value="AB HYDROLASE SUPERFAMILY PROTEIN C4A8.06C"/>
    <property type="match status" value="1"/>
</dbReference>
<organism evidence="3">
    <name type="scientific">uncultured Mycobacterium sp</name>
    <dbReference type="NCBI Taxonomy" id="171292"/>
    <lineage>
        <taxon>Bacteria</taxon>
        <taxon>Bacillati</taxon>
        <taxon>Actinomycetota</taxon>
        <taxon>Actinomycetes</taxon>
        <taxon>Mycobacteriales</taxon>
        <taxon>Mycobacteriaceae</taxon>
        <taxon>Mycobacterium</taxon>
        <taxon>environmental samples</taxon>
    </lineage>
</organism>
<dbReference type="PANTHER" id="PTHR48081:SF33">
    <property type="entry name" value="KYNURENINE FORMAMIDASE"/>
    <property type="match status" value="1"/>
</dbReference>
<dbReference type="InterPro" id="IPR050300">
    <property type="entry name" value="GDXG_lipolytic_enzyme"/>
</dbReference>
<dbReference type="InterPro" id="IPR049492">
    <property type="entry name" value="BD-FAE-like_dom"/>
</dbReference>
<evidence type="ECO:0000256" key="1">
    <source>
        <dbReference type="ARBA" id="ARBA00022801"/>
    </source>
</evidence>
<keyword evidence="1" id="KW-0378">Hydrolase</keyword>
<evidence type="ECO:0000259" key="2">
    <source>
        <dbReference type="Pfam" id="PF20434"/>
    </source>
</evidence>
<gene>
    <name evidence="3" type="ORF">MHPYR_80159</name>
</gene>
<dbReference type="Gene3D" id="3.40.50.1820">
    <property type="entry name" value="alpha/beta hydrolase"/>
    <property type="match status" value="1"/>
</dbReference>
<dbReference type="SUPFAM" id="SSF53474">
    <property type="entry name" value="alpha/beta-Hydrolases"/>
    <property type="match status" value="1"/>
</dbReference>